<dbReference type="AlphaFoldDB" id="A0A6N6VQS1"/>
<dbReference type="Gene3D" id="3.90.25.10">
    <property type="entry name" value="UDP-galactose 4-epimerase, domain 1"/>
    <property type="match status" value="1"/>
</dbReference>
<dbReference type="InterPro" id="IPR005888">
    <property type="entry name" value="dTDP_Gluc_deHydtase"/>
</dbReference>
<evidence type="ECO:0000256" key="7">
    <source>
        <dbReference type="RuleBase" id="RU004473"/>
    </source>
</evidence>
<dbReference type="EMBL" id="WFLM01000004">
    <property type="protein sequence ID" value="KAB8037914.1"/>
    <property type="molecule type" value="Genomic_DNA"/>
</dbReference>
<evidence type="ECO:0000313" key="10">
    <source>
        <dbReference type="Proteomes" id="UP000437748"/>
    </source>
</evidence>
<organism evidence="9 10">
    <name type="scientific">Silvanigrella paludirubra</name>
    <dbReference type="NCBI Taxonomy" id="2499159"/>
    <lineage>
        <taxon>Bacteria</taxon>
        <taxon>Pseudomonadati</taxon>
        <taxon>Bdellovibrionota</taxon>
        <taxon>Oligoflexia</taxon>
        <taxon>Silvanigrellales</taxon>
        <taxon>Silvanigrellaceae</taxon>
        <taxon>Silvanigrella</taxon>
    </lineage>
</organism>
<dbReference type="Proteomes" id="UP000437748">
    <property type="component" value="Unassembled WGS sequence"/>
</dbReference>
<dbReference type="InterPro" id="IPR016040">
    <property type="entry name" value="NAD(P)-bd_dom"/>
</dbReference>
<dbReference type="Gene3D" id="3.40.50.720">
    <property type="entry name" value="NAD(P)-binding Rossmann-like Domain"/>
    <property type="match status" value="1"/>
</dbReference>
<dbReference type="OrthoDB" id="5296314at2"/>
<dbReference type="GO" id="GO:0009225">
    <property type="term" value="P:nucleotide-sugar metabolic process"/>
    <property type="evidence" value="ECO:0007669"/>
    <property type="project" value="InterPro"/>
</dbReference>
<dbReference type="InterPro" id="IPR036291">
    <property type="entry name" value="NAD(P)-bd_dom_sf"/>
</dbReference>
<comment type="caution">
    <text evidence="9">The sequence shown here is derived from an EMBL/GenBank/DDBJ whole genome shotgun (WGS) entry which is preliminary data.</text>
</comment>
<evidence type="ECO:0000313" key="9">
    <source>
        <dbReference type="EMBL" id="KAB8037914.1"/>
    </source>
</evidence>
<dbReference type="FunFam" id="3.40.50.720:FF:000304">
    <property type="entry name" value="UDP-glucose 4,6-dehydratase"/>
    <property type="match status" value="1"/>
</dbReference>
<protein>
    <recommendedName>
        <fullName evidence="4 7">dTDP-glucose 4,6-dehydratase</fullName>
        <ecNumber evidence="4 7">4.2.1.46</ecNumber>
    </recommendedName>
</protein>
<comment type="cofactor">
    <cofactor evidence="2 7">
        <name>NAD(+)</name>
        <dbReference type="ChEBI" id="CHEBI:57540"/>
    </cofactor>
</comment>
<dbReference type="CDD" id="cd05246">
    <property type="entry name" value="dTDP_GD_SDR_e"/>
    <property type="match status" value="1"/>
</dbReference>
<accession>A0A6N6VQS1</accession>
<evidence type="ECO:0000256" key="4">
    <source>
        <dbReference type="ARBA" id="ARBA00011990"/>
    </source>
</evidence>
<gene>
    <name evidence="9" type="primary">rfbB</name>
    <name evidence="9" type="ORF">GCL60_12120</name>
</gene>
<evidence type="ECO:0000259" key="8">
    <source>
        <dbReference type="Pfam" id="PF16363"/>
    </source>
</evidence>
<dbReference type="SUPFAM" id="SSF51735">
    <property type="entry name" value="NAD(P)-binding Rossmann-fold domains"/>
    <property type="match status" value="1"/>
</dbReference>
<evidence type="ECO:0000256" key="2">
    <source>
        <dbReference type="ARBA" id="ARBA00001911"/>
    </source>
</evidence>
<evidence type="ECO:0000256" key="3">
    <source>
        <dbReference type="ARBA" id="ARBA00008178"/>
    </source>
</evidence>
<evidence type="ECO:0000256" key="1">
    <source>
        <dbReference type="ARBA" id="ARBA00001539"/>
    </source>
</evidence>
<keyword evidence="6 7" id="KW-0456">Lyase</keyword>
<dbReference type="EC" id="4.2.1.46" evidence="4 7"/>
<reference evidence="9 10" key="1">
    <citation type="submission" date="2019-10" db="EMBL/GenBank/DDBJ databases">
        <title>New species of Slilvanegrellaceae.</title>
        <authorList>
            <person name="Pitt A."/>
            <person name="Hahn M.W."/>
        </authorList>
    </citation>
    <scope>NUCLEOTIDE SEQUENCE [LARGE SCALE GENOMIC DNA]</scope>
    <source>
        <strain evidence="9 10">SP-Ram-0.45-NSY-1</strain>
    </source>
</reference>
<evidence type="ECO:0000256" key="5">
    <source>
        <dbReference type="ARBA" id="ARBA00023027"/>
    </source>
</evidence>
<sequence length="339" mass="38656">MLDNKNYLVTGAAGFIGSNFVRYMLEKYQNIKIISFDKLTYAGNLKNLSALKNEHNHEFVKGDICDKNLIDSILRKYNINHIIHFAAESHVDRSISGPAEFIQTNLFGTFQLLESARNYWLNEKKWSELNCRFHHISTDEVYGTLSKSDPAFTEKTAYAPNSPYSATKAGSDHLVRSYFHTYGLPVTTSNCSNNYGPYQHPEKLIPTVIRSCLQNKSIPVYGDGSNIRDWLFVVDHCSAIDSILLNGKIGETYNVGGKTELSNIQLVNLICELLDKLKPNKFKYSDLISFVKDRPGHDWRYAIDNSKIQTELEWKPSYEIKSGLEDTIRFYLSNGFCAE</sequence>
<dbReference type="NCBIfam" id="TIGR01181">
    <property type="entry name" value="dTDP_gluc_dehyt"/>
    <property type="match status" value="1"/>
</dbReference>
<dbReference type="PANTHER" id="PTHR43000">
    <property type="entry name" value="DTDP-D-GLUCOSE 4,6-DEHYDRATASE-RELATED"/>
    <property type="match status" value="1"/>
</dbReference>
<dbReference type="GO" id="GO:0008460">
    <property type="term" value="F:dTDP-glucose 4,6-dehydratase activity"/>
    <property type="evidence" value="ECO:0007669"/>
    <property type="project" value="UniProtKB-EC"/>
</dbReference>
<feature type="domain" description="NAD(P)-binding" evidence="8">
    <location>
        <begin position="8"/>
        <end position="327"/>
    </location>
</feature>
<keyword evidence="5" id="KW-0520">NAD</keyword>
<comment type="similarity">
    <text evidence="3 7">Belongs to the NAD(P)-dependent epimerase/dehydratase family. dTDP-glucose dehydratase subfamily.</text>
</comment>
<dbReference type="RefSeq" id="WP_153420992.1">
    <property type="nucleotide sequence ID" value="NZ_WFLM01000004.1"/>
</dbReference>
<dbReference type="Pfam" id="PF16363">
    <property type="entry name" value="GDP_Man_Dehyd"/>
    <property type="match status" value="1"/>
</dbReference>
<name>A0A6N6VQS1_9BACT</name>
<proteinExistence type="inferred from homology"/>
<evidence type="ECO:0000256" key="6">
    <source>
        <dbReference type="ARBA" id="ARBA00023239"/>
    </source>
</evidence>
<keyword evidence="10" id="KW-1185">Reference proteome</keyword>
<comment type="catalytic activity">
    <reaction evidence="1 7">
        <text>dTDP-alpha-D-glucose = dTDP-4-dehydro-6-deoxy-alpha-D-glucose + H2O</text>
        <dbReference type="Rhea" id="RHEA:17221"/>
        <dbReference type="ChEBI" id="CHEBI:15377"/>
        <dbReference type="ChEBI" id="CHEBI:57477"/>
        <dbReference type="ChEBI" id="CHEBI:57649"/>
        <dbReference type="EC" id="4.2.1.46"/>
    </reaction>
</comment>